<dbReference type="Proteomes" id="UP000356253">
    <property type="component" value="Unassembled WGS sequence"/>
</dbReference>
<keyword evidence="2" id="KW-1185">Reference proteome</keyword>
<reference evidence="1" key="1">
    <citation type="submission" date="2019-09" db="EMBL/GenBank/DDBJ databases">
        <authorList>
            <person name="Rodrigo-Torres L."/>
            <person name="Arahal R. D."/>
            <person name="Lucena T."/>
        </authorList>
    </citation>
    <scope>NUCLEOTIDE SEQUENCE</scope>
    <source>
        <strain evidence="1">ISS653</strain>
    </source>
</reference>
<evidence type="ECO:0000313" key="2">
    <source>
        <dbReference type="Proteomes" id="UP000356253"/>
    </source>
</evidence>
<organism evidence="1 2">
    <name type="scientific">Mesonia oceanica</name>
    <dbReference type="NCBI Taxonomy" id="2687242"/>
    <lineage>
        <taxon>Bacteria</taxon>
        <taxon>Pseudomonadati</taxon>
        <taxon>Bacteroidota</taxon>
        <taxon>Flavobacteriia</taxon>
        <taxon>Flavobacteriales</taxon>
        <taxon>Flavobacteriaceae</taxon>
        <taxon>Mesonia</taxon>
    </lineage>
</organism>
<proteinExistence type="predicted"/>
<accession>A0AC61Y3R8</accession>
<gene>
    <name evidence="1" type="ORF">FVB9532_00358</name>
</gene>
<dbReference type="EMBL" id="CABVMM010000001">
    <property type="protein sequence ID" value="VVU99106.1"/>
    <property type="molecule type" value="Genomic_DNA"/>
</dbReference>
<sequence length="178" mass="19808">MKKIYYLFFAVAMVLSSCGNDDDGGSDNGVKGKMKIDNENYNLKSGTIESYGESDDGNTYNFDIELFSEDISSINDESSLTDVNISSVYFELWSDSASKLTDGNYSYDSDYTQDAFTFSDSEIGLNYNFFSEDGTYYEINSGEIEISKNGSTYEITFEGTTSEGKDISVNYKGLLSTF</sequence>
<evidence type="ECO:0000313" key="1">
    <source>
        <dbReference type="EMBL" id="VVU99106.1"/>
    </source>
</evidence>
<name>A0AC61Y3R8_9FLAO</name>
<protein>
    <submittedName>
        <fullName evidence="1">Uncharacterized protein</fullName>
    </submittedName>
</protein>
<comment type="caution">
    <text evidence="1">The sequence shown here is derived from an EMBL/GenBank/DDBJ whole genome shotgun (WGS) entry which is preliminary data.</text>
</comment>